<dbReference type="GO" id="GO:0140359">
    <property type="term" value="F:ABC-type transporter activity"/>
    <property type="evidence" value="ECO:0007669"/>
    <property type="project" value="InterPro"/>
</dbReference>
<dbReference type="InterPro" id="IPR013525">
    <property type="entry name" value="ABC2_TM"/>
</dbReference>
<keyword evidence="10" id="KW-1185">Reference proteome</keyword>
<feature type="transmembrane region" description="Helical" evidence="7">
    <location>
        <begin position="101"/>
        <end position="122"/>
    </location>
</feature>
<keyword evidence="5 7" id="KW-0472">Membrane</keyword>
<keyword evidence="2" id="KW-0813">Transport</keyword>
<dbReference type="PANTHER" id="PTHR48041">
    <property type="entry name" value="ABC TRANSPORTER G FAMILY MEMBER 28"/>
    <property type="match status" value="1"/>
</dbReference>
<evidence type="ECO:0000256" key="1">
    <source>
        <dbReference type="ARBA" id="ARBA00004141"/>
    </source>
</evidence>
<comment type="subcellular location">
    <subcellularLocation>
        <location evidence="1">Membrane</location>
        <topology evidence="1">Multi-pass membrane protein</topology>
    </subcellularLocation>
</comment>
<accession>A0A5N5SPK9</accession>
<evidence type="ECO:0000256" key="7">
    <source>
        <dbReference type="SAM" id="Phobius"/>
    </source>
</evidence>
<feature type="transmembrane region" description="Helical" evidence="7">
    <location>
        <begin position="142"/>
        <end position="167"/>
    </location>
</feature>
<dbReference type="Proteomes" id="UP000326759">
    <property type="component" value="Unassembled WGS sequence"/>
</dbReference>
<dbReference type="InterPro" id="IPR050352">
    <property type="entry name" value="ABCG_transporters"/>
</dbReference>
<protein>
    <submittedName>
        <fullName evidence="9">Protein white</fullName>
    </submittedName>
</protein>
<evidence type="ECO:0000313" key="10">
    <source>
        <dbReference type="Proteomes" id="UP000326759"/>
    </source>
</evidence>
<feature type="region of interest" description="Disordered" evidence="6">
    <location>
        <begin position="52"/>
        <end position="75"/>
    </location>
</feature>
<name>A0A5N5SPK9_9CRUS</name>
<comment type="caution">
    <text evidence="9">The sequence shown here is derived from an EMBL/GenBank/DDBJ whole genome shotgun (WGS) entry which is preliminary data.</text>
</comment>
<dbReference type="Pfam" id="PF01061">
    <property type="entry name" value="ABC2_membrane"/>
    <property type="match status" value="1"/>
</dbReference>
<evidence type="ECO:0000256" key="4">
    <source>
        <dbReference type="ARBA" id="ARBA00022989"/>
    </source>
</evidence>
<evidence type="ECO:0000256" key="6">
    <source>
        <dbReference type="SAM" id="MobiDB-lite"/>
    </source>
</evidence>
<gene>
    <name evidence="9" type="primary">W_1</name>
    <name evidence="9" type="ORF">Anas_00342</name>
</gene>
<dbReference type="AlphaFoldDB" id="A0A5N5SPK9"/>
<feature type="transmembrane region" description="Helical" evidence="7">
    <location>
        <begin position="213"/>
        <end position="237"/>
    </location>
</feature>
<feature type="transmembrane region" description="Helical" evidence="7">
    <location>
        <begin position="244"/>
        <end position="266"/>
    </location>
</feature>
<proteinExistence type="predicted"/>
<dbReference type="EMBL" id="SEYY01021822">
    <property type="protein sequence ID" value="KAB7496025.1"/>
    <property type="molecule type" value="Genomic_DNA"/>
</dbReference>
<organism evidence="9 10">
    <name type="scientific">Armadillidium nasatum</name>
    <dbReference type="NCBI Taxonomy" id="96803"/>
    <lineage>
        <taxon>Eukaryota</taxon>
        <taxon>Metazoa</taxon>
        <taxon>Ecdysozoa</taxon>
        <taxon>Arthropoda</taxon>
        <taxon>Crustacea</taxon>
        <taxon>Multicrustacea</taxon>
        <taxon>Malacostraca</taxon>
        <taxon>Eumalacostraca</taxon>
        <taxon>Peracarida</taxon>
        <taxon>Isopoda</taxon>
        <taxon>Oniscidea</taxon>
        <taxon>Crinocheta</taxon>
        <taxon>Armadillidiidae</taxon>
        <taxon>Armadillidium</taxon>
    </lineage>
</organism>
<evidence type="ECO:0000259" key="8">
    <source>
        <dbReference type="Pfam" id="PF01061"/>
    </source>
</evidence>
<dbReference type="PANTHER" id="PTHR48041:SF129">
    <property type="entry name" value="PROTEIN WHITE"/>
    <property type="match status" value="1"/>
</dbReference>
<evidence type="ECO:0000313" key="9">
    <source>
        <dbReference type="EMBL" id="KAB7496025.1"/>
    </source>
</evidence>
<evidence type="ECO:0000256" key="5">
    <source>
        <dbReference type="ARBA" id="ARBA00023136"/>
    </source>
</evidence>
<feature type="transmembrane region" description="Helical" evidence="7">
    <location>
        <begin position="187"/>
        <end position="207"/>
    </location>
</feature>
<keyword evidence="4 7" id="KW-1133">Transmembrane helix</keyword>
<feature type="transmembrane region" description="Helical" evidence="7">
    <location>
        <begin position="332"/>
        <end position="351"/>
    </location>
</feature>
<dbReference type="GO" id="GO:0005886">
    <property type="term" value="C:plasma membrane"/>
    <property type="evidence" value="ECO:0007669"/>
    <property type="project" value="TreeGrafter"/>
</dbReference>
<feature type="domain" description="ABC-2 type transporter transmembrane" evidence="8">
    <location>
        <begin position="83"/>
        <end position="295"/>
    </location>
</feature>
<sequence>MGKTCPLNYNPADFFISTLAIKPGEEEESLAFTRQICDTFEQSEDMRSIEEAVKNNMSSDNVQEDDLKKKRKRRSPYKATRFQQFKALLTRVFLELAREPMLVRIQIVQSIMVALIVGLIYLDTSGEYTATSVQNINGVLFIFLSNISFSGTFGVVNTFCEQIPIFLREHLSGMYRCDTFFITKNIAELPMAIFMPFLFTAICYFLVNLNRDVSAFFTIIGVMILCGNVGYSFGYLISCLAPNLAMALNIAAPLLIPFMLFGGYFLNPDTIPPYFIWLRYISWFNYGFEALAIAQWKDITYINCTIPLNCEPTGVQVITDLGYDPDNLGFDFALLVVLLVAYRFLAYLLLLRRAYVGL</sequence>
<keyword evidence="3 7" id="KW-0812">Transmembrane</keyword>
<evidence type="ECO:0000256" key="2">
    <source>
        <dbReference type="ARBA" id="ARBA00022448"/>
    </source>
</evidence>
<evidence type="ECO:0000256" key="3">
    <source>
        <dbReference type="ARBA" id="ARBA00022692"/>
    </source>
</evidence>
<reference evidence="9 10" key="1">
    <citation type="journal article" date="2019" name="PLoS Biol.">
        <title>Sex chromosomes control vertical transmission of feminizing Wolbachia symbionts in an isopod.</title>
        <authorList>
            <person name="Becking T."/>
            <person name="Chebbi M.A."/>
            <person name="Giraud I."/>
            <person name="Moumen B."/>
            <person name="Laverre T."/>
            <person name="Caubet Y."/>
            <person name="Peccoud J."/>
            <person name="Gilbert C."/>
            <person name="Cordaux R."/>
        </authorList>
    </citation>
    <scope>NUCLEOTIDE SEQUENCE [LARGE SCALE GENOMIC DNA]</scope>
    <source>
        <strain evidence="9">ANa2</strain>
        <tissue evidence="9">Whole body excluding digestive tract and cuticle</tissue>
    </source>
</reference>
<dbReference type="GO" id="GO:0030659">
    <property type="term" value="C:cytoplasmic vesicle membrane"/>
    <property type="evidence" value="ECO:0007669"/>
    <property type="project" value="TreeGrafter"/>
</dbReference>
<dbReference type="OrthoDB" id="66620at2759"/>